<keyword evidence="4" id="KW-1185">Reference proteome</keyword>
<evidence type="ECO:0000259" key="2">
    <source>
        <dbReference type="Pfam" id="PF13439"/>
    </source>
</evidence>
<reference evidence="3 4" key="1">
    <citation type="submission" date="2018-02" db="EMBL/GenBank/DDBJ databases">
        <title>Genomic Encyclopedia of Archaeal and Bacterial Type Strains, Phase II (KMG-II): from individual species to whole genera.</title>
        <authorList>
            <person name="Goeker M."/>
        </authorList>
    </citation>
    <scope>NUCLEOTIDE SEQUENCE [LARGE SCALE GENOMIC DNA]</scope>
    <source>
        <strain evidence="3 4">DSM 29526</strain>
    </source>
</reference>
<name>A0A2S6I920_9BACT</name>
<dbReference type="CDD" id="cd03811">
    <property type="entry name" value="GT4_GT28_WabH-like"/>
    <property type="match status" value="1"/>
</dbReference>
<dbReference type="PANTHER" id="PTHR45947:SF3">
    <property type="entry name" value="SULFOQUINOVOSYL TRANSFERASE SQD2"/>
    <property type="match status" value="1"/>
</dbReference>
<proteinExistence type="predicted"/>
<feature type="domain" description="Glycosyltransferase subfamily 4-like N-terminal" evidence="2">
    <location>
        <begin position="13"/>
        <end position="170"/>
    </location>
</feature>
<dbReference type="InterPro" id="IPR050194">
    <property type="entry name" value="Glycosyltransferase_grp1"/>
</dbReference>
<dbReference type="InterPro" id="IPR001296">
    <property type="entry name" value="Glyco_trans_1"/>
</dbReference>
<dbReference type="Gene3D" id="3.40.50.2000">
    <property type="entry name" value="Glycogen Phosphorylase B"/>
    <property type="match status" value="2"/>
</dbReference>
<dbReference type="Pfam" id="PF00534">
    <property type="entry name" value="Glycos_transf_1"/>
    <property type="match status" value="1"/>
</dbReference>
<sequence length="366" mass="40510">MKILQLVTARQYRGAEVFASLLSEELARGGENVHFLGLYTPPVNDLRAAGCTNSDLGGTKAKGFSPALLSRLSSYYREYRPEVIQANGSDTLKYSVALKVLNPEVKIVYRNISVFSVWVSSELRRRVQRLMFRGVDYITSVSEESRADIVRTLGFPADRTRVVRRGVKTDAVVDRAAARERLGASGPTIALVGKLSPEKNHGFLLLAFRELRRRLPEARLWFIGDGPEREALEQRIKSLDLSDYVRLWGGQTDVMPFLAAADVLAITSTVEGIPGVILEGGIQGTPTVSVDVGGVKEVLRDRETGLLLKGYHVDTFAEALATVLTDPALRDRLGRAAQRVVRKEYTLDRAARETLDIYYQITSTGK</sequence>
<dbReference type="InterPro" id="IPR028098">
    <property type="entry name" value="Glyco_trans_4-like_N"/>
</dbReference>
<dbReference type="RefSeq" id="WP_104418546.1">
    <property type="nucleotide sequence ID" value="NZ_PTJC01000005.1"/>
</dbReference>
<evidence type="ECO:0000313" key="4">
    <source>
        <dbReference type="Proteomes" id="UP000237662"/>
    </source>
</evidence>
<dbReference type="GO" id="GO:0016757">
    <property type="term" value="F:glycosyltransferase activity"/>
    <property type="evidence" value="ECO:0007669"/>
    <property type="project" value="InterPro"/>
</dbReference>
<dbReference type="AlphaFoldDB" id="A0A2S6I920"/>
<gene>
    <name evidence="3" type="ORF">CLV84_0930</name>
</gene>
<dbReference type="SUPFAM" id="SSF53756">
    <property type="entry name" value="UDP-Glycosyltransferase/glycogen phosphorylase"/>
    <property type="match status" value="1"/>
</dbReference>
<keyword evidence="3" id="KW-0808">Transferase</keyword>
<evidence type="ECO:0000259" key="1">
    <source>
        <dbReference type="Pfam" id="PF00534"/>
    </source>
</evidence>
<accession>A0A2S6I920</accession>
<dbReference type="PANTHER" id="PTHR45947">
    <property type="entry name" value="SULFOQUINOVOSYL TRANSFERASE SQD2"/>
    <property type="match status" value="1"/>
</dbReference>
<protein>
    <submittedName>
        <fullName evidence="3">Glycosyltransferase involved in cell wall biosynthesis</fullName>
    </submittedName>
</protein>
<dbReference type="Proteomes" id="UP000237662">
    <property type="component" value="Unassembled WGS sequence"/>
</dbReference>
<dbReference type="OrthoDB" id="1522162at2"/>
<organism evidence="3 4">
    <name type="scientific">Neolewinella xylanilytica</name>
    <dbReference type="NCBI Taxonomy" id="1514080"/>
    <lineage>
        <taxon>Bacteria</taxon>
        <taxon>Pseudomonadati</taxon>
        <taxon>Bacteroidota</taxon>
        <taxon>Saprospiria</taxon>
        <taxon>Saprospirales</taxon>
        <taxon>Lewinellaceae</taxon>
        <taxon>Neolewinella</taxon>
    </lineage>
</organism>
<evidence type="ECO:0000313" key="3">
    <source>
        <dbReference type="EMBL" id="PPK87969.1"/>
    </source>
</evidence>
<dbReference type="EMBL" id="PTJC01000005">
    <property type="protein sequence ID" value="PPK87969.1"/>
    <property type="molecule type" value="Genomic_DNA"/>
</dbReference>
<feature type="domain" description="Glycosyl transferase family 1" evidence="1">
    <location>
        <begin position="185"/>
        <end position="339"/>
    </location>
</feature>
<dbReference type="Pfam" id="PF13439">
    <property type="entry name" value="Glyco_transf_4"/>
    <property type="match status" value="1"/>
</dbReference>
<comment type="caution">
    <text evidence="3">The sequence shown here is derived from an EMBL/GenBank/DDBJ whole genome shotgun (WGS) entry which is preliminary data.</text>
</comment>